<dbReference type="PANTHER" id="PTHR23343">
    <property type="entry name" value="ZONA PELLUCIDA SPERM-BINDING PROTEIN"/>
    <property type="match status" value="1"/>
</dbReference>
<feature type="region of interest" description="Disordered" evidence="18">
    <location>
        <begin position="75"/>
        <end position="236"/>
    </location>
</feature>
<evidence type="ECO:0000256" key="10">
    <source>
        <dbReference type="ARBA" id="ARBA00023180"/>
    </source>
</evidence>
<feature type="domain" description="P-type" evidence="21">
    <location>
        <begin position="234"/>
        <end position="272"/>
    </location>
</feature>
<feature type="compositionally biased region" description="Low complexity" evidence="18">
    <location>
        <begin position="158"/>
        <end position="210"/>
    </location>
</feature>
<keyword evidence="3" id="KW-0964">Secreted</keyword>
<keyword evidence="9 17" id="KW-1015">Disulfide bond</keyword>
<dbReference type="Gene3D" id="2.60.40.4100">
    <property type="entry name" value="Zona pellucida, ZP-C domain"/>
    <property type="match status" value="1"/>
</dbReference>
<dbReference type="GO" id="GO:0035805">
    <property type="term" value="C:egg coat"/>
    <property type="evidence" value="ECO:0007669"/>
    <property type="project" value="UniProtKB-SubCell"/>
</dbReference>
<dbReference type="GO" id="GO:0060468">
    <property type="term" value="P:prevention of polyspermy"/>
    <property type="evidence" value="ECO:0007669"/>
    <property type="project" value="TreeGrafter"/>
</dbReference>
<dbReference type="InterPro" id="IPR055356">
    <property type="entry name" value="ZP-N"/>
</dbReference>
<dbReference type="PANTHER" id="PTHR23343:SF31">
    <property type="entry name" value="ZONA PELLUCIDA SPERM-BINDING PROTEIN 4"/>
    <property type="match status" value="1"/>
</dbReference>
<dbReference type="SUPFAM" id="SSF57492">
    <property type="entry name" value="Trefoil"/>
    <property type="match status" value="1"/>
</dbReference>
<keyword evidence="6" id="KW-0812">Transmembrane</keyword>
<keyword evidence="4" id="KW-0272">Extracellular matrix</keyword>
<dbReference type="Gene3D" id="2.60.40.3210">
    <property type="entry name" value="Zona pellucida, ZP-N domain"/>
    <property type="match status" value="1"/>
</dbReference>
<evidence type="ECO:0000256" key="18">
    <source>
        <dbReference type="SAM" id="MobiDB-lite"/>
    </source>
</evidence>
<evidence type="ECO:0000256" key="7">
    <source>
        <dbReference type="ARBA" id="ARBA00022989"/>
    </source>
</evidence>
<evidence type="ECO:0000256" key="3">
    <source>
        <dbReference type="ARBA" id="ARBA00022525"/>
    </source>
</evidence>
<protein>
    <recommendedName>
        <fullName evidence="14">Zona pellucida sperm-binding protein 4</fullName>
    </recommendedName>
    <alternativeName>
        <fullName evidence="16">Zona pellucida glycoprotein 4</fullName>
    </alternativeName>
    <alternativeName>
        <fullName evidence="15">Zona pellucida protein B</fullName>
    </alternativeName>
</protein>
<dbReference type="InterPro" id="IPR051148">
    <property type="entry name" value="Zona_Pellucida_Domain_gp"/>
</dbReference>
<feature type="domain" description="ZP" evidence="20">
    <location>
        <begin position="277"/>
        <end position="560"/>
    </location>
</feature>
<keyword evidence="10" id="KW-0325">Glycoprotein</keyword>
<evidence type="ECO:0000256" key="9">
    <source>
        <dbReference type="ARBA" id="ARBA00023157"/>
    </source>
</evidence>
<dbReference type="GO" id="GO:0032190">
    <property type="term" value="F:acrosin binding"/>
    <property type="evidence" value="ECO:0007669"/>
    <property type="project" value="TreeGrafter"/>
</dbReference>
<evidence type="ECO:0000256" key="15">
    <source>
        <dbReference type="ARBA" id="ARBA00042273"/>
    </source>
</evidence>
<keyword evidence="11" id="KW-0278">Fertilization</keyword>
<dbReference type="CDD" id="cd00111">
    <property type="entry name" value="Trefoil"/>
    <property type="match status" value="1"/>
</dbReference>
<feature type="disulfide bond" evidence="17">
    <location>
        <begin position="246"/>
        <end position="261"/>
    </location>
</feature>
<dbReference type="InterPro" id="IPR055355">
    <property type="entry name" value="ZP-C"/>
</dbReference>
<organism evidence="22 23">
    <name type="scientific">Hippocampus comes</name>
    <name type="common">Tiger tail seahorse</name>
    <dbReference type="NCBI Taxonomy" id="109280"/>
    <lineage>
        <taxon>Eukaryota</taxon>
        <taxon>Metazoa</taxon>
        <taxon>Chordata</taxon>
        <taxon>Craniata</taxon>
        <taxon>Vertebrata</taxon>
        <taxon>Euteleostomi</taxon>
        <taxon>Actinopterygii</taxon>
        <taxon>Neopterygii</taxon>
        <taxon>Teleostei</taxon>
        <taxon>Neoteleostei</taxon>
        <taxon>Acanthomorphata</taxon>
        <taxon>Syngnathiaria</taxon>
        <taxon>Syngnathiformes</taxon>
        <taxon>Syngnathoidei</taxon>
        <taxon>Syngnathidae</taxon>
        <taxon>Hippocampus</taxon>
    </lineage>
</organism>
<keyword evidence="23" id="KW-1185">Reference proteome</keyword>
<accession>A0A3Q3D833</accession>
<sequence length="570" mass="62302">MANRWGVIFLGVFVLLVCFRRTELTPQHWQSSKNPPPQSNLPPQNPTGLNPFYPPIGPFATELLDPSHLWLSGHPGLNPFKDPGGQNNVKNPMGQNPVKHLGGQHPIKYPGGQTPVNNPPVWHVPQGQNPPNPGMQYPGQNPGGKYPYPGQNPGMRYPQNPGMQYPQNPGGQNPQNPGGQNPQNPGVQNPQNPGGQNPQNPGGQNPVKNPTGQNPVENSPGQNPVKVPGGQNPVKIPDWGVQHVPCGRDDISAEACEALQCCYNGGMCYFGKAVTVQCTKDAQFIVVVARAVTLPSIDLETFSLLGDGPGCMTVDSNSAFAIYQFPVTTCGTVVTEEPGMIIYENRMTSSYEVAMGPLGATTRDSSFDLLFQCRYRGTSVETIVAEIFQPHEHPAAVFARGPISVQLRLGNGRCLTKGCDEGMLAYNSYYVAADYPVTRILRDPVYVEVQLMDRSDANLVLNLGRCWATTSENPHSLPQWDILIDGCPNRDDRYTSSLVPVGPNSGLDFPRHYRRFSFQMFTFVDPNSLEPQKEQVYIHCSTSICNAGAGFSCEPSCLSRRSKEHSKKKK</sequence>
<comment type="subcellular location">
    <subcellularLocation>
        <location evidence="1">Cell membrane</location>
        <topology evidence="1">Single-pass type I membrane protein</topology>
    </subcellularLocation>
    <subcellularLocation>
        <location evidence="12">Zona pellucida</location>
    </subcellularLocation>
</comment>
<evidence type="ECO:0000313" key="22">
    <source>
        <dbReference type="Ensembl" id="ENSHCOP00000005404.1"/>
    </source>
</evidence>
<dbReference type="GeneTree" id="ENSGT00940000163253"/>
<feature type="chain" id="PRO_5018533763" description="Zona pellucida sperm-binding protein 4" evidence="19">
    <location>
        <begin position="25"/>
        <end position="570"/>
    </location>
</feature>
<reference evidence="22" key="2">
    <citation type="submission" date="2025-09" db="UniProtKB">
        <authorList>
            <consortium name="Ensembl"/>
        </authorList>
    </citation>
    <scope>IDENTIFICATION</scope>
</reference>
<dbReference type="PROSITE" id="PS51034">
    <property type="entry name" value="ZP_2"/>
    <property type="match status" value="1"/>
</dbReference>
<comment type="caution">
    <text evidence="17">Lacks conserved residue(s) required for the propagation of feature annotation.</text>
</comment>
<feature type="compositionally biased region" description="Low complexity" evidence="18">
    <location>
        <begin position="134"/>
        <end position="144"/>
    </location>
</feature>
<proteinExistence type="predicted"/>
<keyword evidence="5" id="KW-0165">Cleavage on pair of basic residues</keyword>
<dbReference type="InterPro" id="IPR042235">
    <property type="entry name" value="ZP-C_dom"/>
</dbReference>
<dbReference type="PROSITE" id="PS51448">
    <property type="entry name" value="P_TREFOIL_2"/>
    <property type="match status" value="1"/>
</dbReference>
<dbReference type="Proteomes" id="UP000264820">
    <property type="component" value="Unplaced"/>
</dbReference>
<dbReference type="GO" id="GO:0007339">
    <property type="term" value="P:binding of sperm to zona pellucida"/>
    <property type="evidence" value="ECO:0007669"/>
    <property type="project" value="TreeGrafter"/>
</dbReference>
<feature type="signal peptide" evidence="19">
    <location>
        <begin position="1"/>
        <end position="24"/>
    </location>
</feature>
<dbReference type="GO" id="GO:0005886">
    <property type="term" value="C:plasma membrane"/>
    <property type="evidence" value="ECO:0007669"/>
    <property type="project" value="UniProtKB-SubCell"/>
</dbReference>
<evidence type="ECO:0000256" key="1">
    <source>
        <dbReference type="ARBA" id="ARBA00004251"/>
    </source>
</evidence>
<feature type="compositionally biased region" description="Polar residues" evidence="18">
    <location>
        <begin position="85"/>
        <end position="94"/>
    </location>
</feature>
<evidence type="ECO:0000256" key="17">
    <source>
        <dbReference type="PROSITE-ProRule" id="PRU00779"/>
    </source>
</evidence>
<keyword evidence="7" id="KW-1133">Transmembrane helix</keyword>
<evidence type="ECO:0000256" key="13">
    <source>
        <dbReference type="ARBA" id="ARBA00037545"/>
    </source>
</evidence>
<evidence type="ECO:0000256" key="19">
    <source>
        <dbReference type="SAM" id="SignalP"/>
    </source>
</evidence>
<feature type="region of interest" description="Disordered" evidence="18">
    <location>
        <begin position="27"/>
        <end position="52"/>
    </location>
</feature>
<keyword evidence="2" id="KW-1003">Cell membrane</keyword>
<evidence type="ECO:0000256" key="12">
    <source>
        <dbReference type="ARBA" id="ARBA00024183"/>
    </source>
</evidence>
<feature type="compositionally biased region" description="Polar residues" evidence="18">
    <location>
        <begin position="211"/>
        <end position="222"/>
    </location>
</feature>
<name>A0A3Q3D833_HIPCM</name>
<keyword evidence="8" id="KW-0472">Membrane</keyword>
<dbReference type="Pfam" id="PF23344">
    <property type="entry name" value="ZP-N"/>
    <property type="match status" value="1"/>
</dbReference>
<dbReference type="Pfam" id="PF00100">
    <property type="entry name" value="Zona_pellucida"/>
    <property type="match status" value="1"/>
</dbReference>
<dbReference type="InterPro" id="IPR001507">
    <property type="entry name" value="ZP_dom"/>
</dbReference>
<evidence type="ECO:0000256" key="4">
    <source>
        <dbReference type="ARBA" id="ARBA00022530"/>
    </source>
</evidence>
<feature type="compositionally biased region" description="Pro residues" evidence="18">
    <location>
        <begin position="34"/>
        <end position="45"/>
    </location>
</feature>
<keyword evidence="19" id="KW-0732">Signal</keyword>
<dbReference type="AlphaFoldDB" id="A0A3Q3D833"/>
<evidence type="ECO:0000256" key="8">
    <source>
        <dbReference type="ARBA" id="ARBA00023136"/>
    </source>
</evidence>
<dbReference type="Ensembl" id="ENSHCOT00000005432.1">
    <property type="protein sequence ID" value="ENSHCOP00000005404.1"/>
    <property type="gene ID" value="ENSHCOG00000009722.1"/>
</dbReference>
<comment type="function">
    <text evidence="13">Component of the zona pellucida, an extracellular matrix surrounding oocytes which mediates sperm binding, induction of the acrosome reaction and prevents post-fertilization polyspermy. The zona pellucida is composed of 3 to 4 glycoproteins, ZP1, ZP2, ZP3, and ZP4. ZP4 may act as a sperm receptor.</text>
</comment>
<reference evidence="22" key="1">
    <citation type="submission" date="2025-08" db="UniProtKB">
        <authorList>
            <consortium name="Ensembl"/>
        </authorList>
    </citation>
    <scope>IDENTIFICATION</scope>
</reference>
<evidence type="ECO:0000256" key="6">
    <source>
        <dbReference type="ARBA" id="ARBA00022692"/>
    </source>
</evidence>
<dbReference type="InterPro" id="IPR044913">
    <property type="entry name" value="P_trefoil_dom_sf"/>
</dbReference>
<evidence type="ECO:0000313" key="23">
    <source>
        <dbReference type="Proteomes" id="UP000264820"/>
    </source>
</evidence>
<evidence type="ECO:0000256" key="14">
    <source>
        <dbReference type="ARBA" id="ARBA00040238"/>
    </source>
</evidence>
<dbReference type="InterPro" id="IPR000519">
    <property type="entry name" value="P_trefoil_dom"/>
</dbReference>
<dbReference type="GO" id="GO:0035804">
    <property type="term" value="F:structural constituent of egg coat"/>
    <property type="evidence" value="ECO:0007669"/>
    <property type="project" value="TreeGrafter"/>
</dbReference>
<dbReference type="SMART" id="SM00241">
    <property type="entry name" value="ZP"/>
    <property type="match status" value="1"/>
</dbReference>
<evidence type="ECO:0000256" key="16">
    <source>
        <dbReference type="ARBA" id="ARBA00042573"/>
    </source>
</evidence>
<evidence type="ECO:0000259" key="20">
    <source>
        <dbReference type="PROSITE" id="PS51034"/>
    </source>
</evidence>
<dbReference type="SMART" id="SM00018">
    <property type="entry name" value="PD"/>
    <property type="match status" value="1"/>
</dbReference>
<evidence type="ECO:0000256" key="2">
    <source>
        <dbReference type="ARBA" id="ARBA00022475"/>
    </source>
</evidence>
<evidence type="ECO:0000259" key="21">
    <source>
        <dbReference type="PROSITE" id="PS51448"/>
    </source>
</evidence>
<evidence type="ECO:0000256" key="11">
    <source>
        <dbReference type="ARBA" id="ARBA00023279"/>
    </source>
</evidence>
<evidence type="ECO:0000256" key="5">
    <source>
        <dbReference type="ARBA" id="ARBA00022685"/>
    </source>
</evidence>